<dbReference type="InterPro" id="IPR011008">
    <property type="entry name" value="Dimeric_a/b-barrel"/>
</dbReference>
<gene>
    <name evidence="5" type="ORF">XD72_1931</name>
    <name evidence="6" type="ORF">XE07_2083</name>
</gene>
<keyword evidence="2" id="KW-0238">DNA-binding</keyword>
<dbReference type="AlphaFoldDB" id="A0A101FSJ7"/>
<dbReference type="Gene3D" id="1.10.10.10">
    <property type="entry name" value="Winged helix-like DNA-binding domain superfamily/Winged helix DNA-binding domain"/>
    <property type="match status" value="1"/>
</dbReference>
<dbReference type="Gene3D" id="3.30.70.920">
    <property type="match status" value="1"/>
</dbReference>
<keyword evidence="3" id="KW-0804">Transcription</keyword>
<dbReference type="SUPFAM" id="SSF54909">
    <property type="entry name" value="Dimeric alpha+beta barrel"/>
    <property type="match status" value="1"/>
</dbReference>
<evidence type="ECO:0000259" key="4">
    <source>
        <dbReference type="PROSITE" id="PS50956"/>
    </source>
</evidence>
<evidence type="ECO:0000313" key="6">
    <source>
        <dbReference type="EMBL" id="KUK94674.1"/>
    </source>
</evidence>
<reference evidence="6" key="1">
    <citation type="journal article" date="2015" name="MBio">
        <title>Genome-resolved metagenomic analysis reveals roles for candidate phyla and other microbial community members in biogeochemical transformations in oil reservoirs.</title>
        <authorList>
            <person name="Hu P."/>
            <person name="Tom L."/>
            <person name="Singh A."/>
            <person name="Thomas B.C."/>
            <person name="Baker B.J."/>
            <person name="Piceno Y.M."/>
            <person name="Andersen G.L."/>
            <person name="Banfield J.F."/>
        </authorList>
    </citation>
    <scope>NUCLEOTIDE SEQUENCE [LARGE SCALE GENOMIC DNA]</scope>
    <source>
        <strain evidence="6">56_747</strain>
    </source>
</reference>
<dbReference type="InterPro" id="IPR000485">
    <property type="entry name" value="AsnC-type_HTH_dom"/>
</dbReference>
<dbReference type="PANTHER" id="PTHR43413">
    <property type="entry name" value="TRANSCRIPTIONAL REGULATOR, ASNC FAMILY"/>
    <property type="match status" value="1"/>
</dbReference>
<protein>
    <submittedName>
        <fullName evidence="5">Transcriptional regulator, AsnC family</fullName>
    </submittedName>
</protein>
<dbReference type="InterPro" id="IPR019888">
    <property type="entry name" value="Tscrpt_reg_AsnC-like"/>
</dbReference>
<keyword evidence="1" id="KW-0805">Transcription regulation</keyword>
<dbReference type="InterPro" id="IPR050684">
    <property type="entry name" value="HTH-Siroheme_Decarb"/>
</dbReference>
<dbReference type="SUPFAM" id="SSF46785">
    <property type="entry name" value="Winged helix' DNA-binding domain"/>
    <property type="match status" value="1"/>
</dbReference>
<dbReference type="PANTHER" id="PTHR43413:SF7">
    <property type="entry name" value="HTH-TYPE TRANSCRIPTIONAL REGULATOR PTR2"/>
    <property type="match status" value="1"/>
</dbReference>
<dbReference type="PATRIC" id="fig|301375.6.peg.2066"/>
<evidence type="ECO:0000256" key="2">
    <source>
        <dbReference type="ARBA" id="ARBA00023125"/>
    </source>
</evidence>
<dbReference type="PROSITE" id="PS50956">
    <property type="entry name" value="HTH_ASNC_2"/>
    <property type="match status" value="1"/>
</dbReference>
<dbReference type="InterPro" id="IPR036390">
    <property type="entry name" value="WH_DNA-bd_sf"/>
</dbReference>
<accession>A0A101FSJ7</accession>
<dbReference type="EMBL" id="LGFT01000054">
    <property type="protein sequence ID" value="KUK43696.1"/>
    <property type="molecule type" value="Genomic_DNA"/>
</dbReference>
<organism evidence="5 8">
    <name type="scientific">Methanothrix harundinacea</name>
    <dbReference type="NCBI Taxonomy" id="301375"/>
    <lineage>
        <taxon>Archaea</taxon>
        <taxon>Methanobacteriati</taxon>
        <taxon>Methanobacteriota</taxon>
        <taxon>Stenosarchaea group</taxon>
        <taxon>Methanomicrobia</taxon>
        <taxon>Methanotrichales</taxon>
        <taxon>Methanotrichaceae</taxon>
        <taxon>Methanothrix</taxon>
    </lineage>
</organism>
<dbReference type="InterPro" id="IPR019887">
    <property type="entry name" value="Tscrpt_reg_AsnC/Lrp_C"/>
</dbReference>
<dbReference type="EMBL" id="LGHB01000045">
    <property type="protein sequence ID" value="KUK94674.1"/>
    <property type="molecule type" value="Genomic_DNA"/>
</dbReference>
<dbReference type="Pfam" id="PF01037">
    <property type="entry name" value="AsnC_trans_reg"/>
    <property type="match status" value="1"/>
</dbReference>
<reference evidence="7 8" key="2">
    <citation type="journal article" date="2015" name="MBio">
        <title>Genome-Resolved Metagenomic Analysis Reveals Roles for Candidate Phyla and Other Microbial Community Members in Biogeochemical Transformations in Oil Reservoirs.</title>
        <authorList>
            <person name="Hu P."/>
            <person name="Tom L."/>
            <person name="Singh A."/>
            <person name="Thomas B.C."/>
            <person name="Baker B.J."/>
            <person name="Piceno Y.M."/>
            <person name="Andersen G.L."/>
            <person name="Banfield J.F."/>
        </authorList>
    </citation>
    <scope>NUCLEOTIDE SEQUENCE [LARGE SCALE GENOMIC DNA]</scope>
    <source>
        <strain evidence="5">57_489</strain>
    </source>
</reference>
<evidence type="ECO:0000256" key="1">
    <source>
        <dbReference type="ARBA" id="ARBA00023015"/>
    </source>
</evidence>
<dbReference type="SMART" id="SM00344">
    <property type="entry name" value="HTH_ASNC"/>
    <property type="match status" value="1"/>
</dbReference>
<sequence>MRDLAKEILEVLEENARATPGEIATLLGRSEEEVAAEIKRLEGSGVIRKYMTMINWEKINDGYVYAIVELKVSLSRDKGYDAIAERISRFSEVQSVRLISGDHDISFTVRGRSMKDVAFFVTDKISTLEGVESTCTHFVLKSYKEHGVILYDRASPKRLVVTA</sequence>
<evidence type="ECO:0000313" key="5">
    <source>
        <dbReference type="EMBL" id="KUK43696.1"/>
    </source>
</evidence>
<evidence type="ECO:0000313" key="8">
    <source>
        <dbReference type="Proteomes" id="UP000057043"/>
    </source>
</evidence>
<evidence type="ECO:0000313" key="7">
    <source>
        <dbReference type="Proteomes" id="UP000053961"/>
    </source>
</evidence>
<feature type="domain" description="HTH asnC-type" evidence="4">
    <location>
        <begin position="1"/>
        <end position="64"/>
    </location>
</feature>
<evidence type="ECO:0000256" key="3">
    <source>
        <dbReference type="ARBA" id="ARBA00023163"/>
    </source>
</evidence>
<dbReference type="Pfam" id="PF13412">
    <property type="entry name" value="HTH_24"/>
    <property type="match status" value="1"/>
</dbReference>
<dbReference type="Proteomes" id="UP000057043">
    <property type="component" value="Unassembled WGS sequence"/>
</dbReference>
<comment type="caution">
    <text evidence="5">The sequence shown here is derived from an EMBL/GenBank/DDBJ whole genome shotgun (WGS) entry which is preliminary data.</text>
</comment>
<dbReference type="InterPro" id="IPR036388">
    <property type="entry name" value="WH-like_DNA-bd_sf"/>
</dbReference>
<dbReference type="GO" id="GO:0043565">
    <property type="term" value="F:sequence-specific DNA binding"/>
    <property type="evidence" value="ECO:0007669"/>
    <property type="project" value="InterPro"/>
</dbReference>
<proteinExistence type="predicted"/>
<name>A0A101FSJ7_9EURY</name>
<dbReference type="PRINTS" id="PR00033">
    <property type="entry name" value="HTHASNC"/>
</dbReference>
<dbReference type="Proteomes" id="UP000053961">
    <property type="component" value="Unassembled WGS sequence"/>
</dbReference>